<dbReference type="AlphaFoldDB" id="A0A7T5R1H3"/>
<protein>
    <submittedName>
        <fullName evidence="2">Uncharacterized protein</fullName>
    </submittedName>
</protein>
<gene>
    <name evidence="2" type="ORF">HYS17_09640</name>
</gene>
<evidence type="ECO:0000313" key="2">
    <source>
        <dbReference type="EMBL" id="QQG35757.1"/>
    </source>
</evidence>
<dbReference type="Proteomes" id="UP000595362">
    <property type="component" value="Chromosome"/>
</dbReference>
<accession>A0A7T5R1H3</accession>
<evidence type="ECO:0000256" key="1">
    <source>
        <dbReference type="SAM" id="MobiDB-lite"/>
    </source>
</evidence>
<dbReference type="EMBL" id="CP066681">
    <property type="protein sequence ID" value="QQG35757.1"/>
    <property type="molecule type" value="Genomic_DNA"/>
</dbReference>
<organism evidence="2 3">
    <name type="scientific">Micavibrio aeruginosavorus</name>
    <dbReference type="NCBI Taxonomy" id="349221"/>
    <lineage>
        <taxon>Bacteria</taxon>
        <taxon>Pseudomonadati</taxon>
        <taxon>Bdellovibrionota</taxon>
        <taxon>Bdellovibrionia</taxon>
        <taxon>Bdellovibrionales</taxon>
        <taxon>Pseudobdellovibrionaceae</taxon>
        <taxon>Micavibrio</taxon>
    </lineage>
</organism>
<sequence>MLTRILARDIASGGQKGRRRAGNGGKDIGQLSPAIMLKDDLPDFVLRVAY</sequence>
<reference evidence="2 3" key="1">
    <citation type="submission" date="2020-07" db="EMBL/GenBank/DDBJ databases">
        <title>Huge and variable diversity of episymbiotic CPR bacteria and DPANN archaea in groundwater ecosystems.</title>
        <authorList>
            <person name="He C.Y."/>
            <person name="Keren R."/>
            <person name="Whittaker M."/>
            <person name="Farag I.F."/>
            <person name="Doudna J."/>
            <person name="Cate J.H.D."/>
            <person name="Banfield J.F."/>
        </authorList>
    </citation>
    <scope>NUCLEOTIDE SEQUENCE [LARGE SCALE GENOMIC DNA]</scope>
    <source>
        <strain evidence="2">NC_groundwater_70_Ag_B-0.1um_54_66</strain>
    </source>
</reference>
<proteinExistence type="predicted"/>
<evidence type="ECO:0000313" key="3">
    <source>
        <dbReference type="Proteomes" id="UP000595362"/>
    </source>
</evidence>
<name>A0A7T5R1H3_9BACT</name>
<feature type="region of interest" description="Disordered" evidence="1">
    <location>
        <begin position="8"/>
        <end position="27"/>
    </location>
</feature>